<dbReference type="Proteomes" id="UP000295083">
    <property type="component" value="Unassembled WGS sequence"/>
</dbReference>
<dbReference type="GO" id="GO:0016757">
    <property type="term" value="F:glycosyltransferase activity"/>
    <property type="evidence" value="ECO:0007669"/>
    <property type="project" value="UniProtKB-KW"/>
</dbReference>
<gene>
    <name evidence="1" type="primary">CMT1-0</name>
    <name evidence="1" type="ORF">C8035_v012104</name>
</gene>
<keyword evidence="2" id="KW-1185">Reference proteome</keyword>
<reference evidence="1 2" key="1">
    <citation type="submission" date="2018-11" db="EMBL/GenBank/DDBJ databases">
        <title>Genome sequence and assembly of Colletotrichum spinosum.</title>
        <authorList>
            <person name="Gan P."/>
            <person name="Shirasu K."/>
        </authorList>
    </citation>
    <scope>NUCLEOTIDE SEQUENCE [LARGE SCALE GENOMIC DNA]</scope>
    <source>
        <strain evidence="1 2">CBS 515.97</strain>
    </source>
</reference>
<dbReference type="AlphaFoldDB" id="A0A4R8Q0G5"/>
<comment type="caution">
    <text evidence="1">The sequence shown here is derived from an EMBL/GenBank/DDBJ whole genome shotgun (WGS) entry which is preliminary data.</text>
</comment>
<evidence type="ECO:0000313" key="1">
    <source>
        <dbReference type="EMBL" id="TDZ27163.1"/>
    </source>
</evidence>
<dbReference type="Pfam" id="PF11735">
    <property type="entry name" value="CAP59_mtransfer"/>
    <property type="match status" value="1"/>
</dbReference>
<evidence type="ECO:0000313" key="2">
    <source>
        <dbReference type="Proteomes" id="UP000295083"/>
    </source>
</evidence>
<accession>A0A4R8Q0G5</accession>
<dbReference type="PANTHER" id="PTHR34144">
    <property type="entry name" value="CHROMOSOME 8, WHOLE GENOME SHOTGUN SEQUENCE"/>
    <property type="match status" value="1"/>
</dbReference>
<dbReference type="InterPro" id="IPR021047">
    <property type="entry name" value="Mannosyltransferase_CMT1"/>
</dbReference>
<keyword evidence="1" id="KW-0328">Glycosyltransferase</keyword>
<organism evidence="1 2">
    <name type="scientific">Colletotrichum spinosum</name>
    <dbReference type="NCBI Taxonomy" id="1347390"/>
    <lineage>
        <taxon>Eukaryota</taxon>
        <taxon>Fungi</taxon>
        <taxon>Dikarya</taxon>
        <taxon>Ascomycota</taxon>
        <taxon>Pezizomycotina</taxon>
        <taxon>Sordariomycetes</taxon>
        <taxon>Hypocreomycetidae</taxon>
        <taxon>Glomerellales</taxon>
        <taxon>Glomerellaceae</taxon>
        <taxon>Colletotrichum</taxon>
        <taxon>Colletotrichum orbiculare species complex</taxon>
    </lineage>
</organism>
<name>A0A4R8Q0G5_9PEZI</name>
<dbReference type="PANTHER" id="PTHR34144:SF7">
    <property type="entry name" value="EXPORT PROTEIN (CAP59), PUTATIVE (AFU_ORTHOLOGUE AFUA_7G05020)-RELATED"/>
    <property type="match status" value="1"/>
</dbReference>
<sequence length="416" mass="48073">MGFLNGLRLSARRALRSRVLRNFMLCFAVYTFLDALRIQRVITNTPPHDPSKPRKLERVYIAGMHYNSAGLIKEHWNGAVLELVDKLGRENLFVSVYESGSWDESKKWLRELDAELEKRGVPRNVVLDERTHQQEVEEDVPEDGEDRQGWIRTRRGKREMRRIPFLARLRNLTLRDLWRLSREGEVFDKVLFLNDVVFTADDVLALLDTNRGLYAAACSLDFSEPPFYYDTFALRDAGGQAHLMQTWPYFRSRKSREALMAYRDAVPVRSCWNGIVAMQAAPFLAPEGKRLKFRAVADSLAEEQHVEASECCLIHVDNPLSGSLGVYLNPRVRVGYNGDAYSKTHPEGESWVSVWRAVVGVWEGRARRWFSTDDVKEWVVRKRVQRWAEKGGRHERGVDCLINEGQVLVWNGWAHV</sequence>
<keyword evidence="1" id="KW-0808">Transferase</keyword>
<dbReference type="EMBL" id="QAPG01005164">
    <property type="protein sequence ID" value="TDZ27163.1"/>
    <property type="molecule type" value="Genomic_DNA"/>
</dbReference>
<protein>
    <submittedName>
        <fullName evidence="1">Alpha-1,3-mannosyltransferase CMT1</fullName>
    </submittedName>
</protein>
<proteinExistence type="predicted"/>